<gene>
    <name evidence="1" type="ORF">ACERLL_06915</name>
</gene>
<evidence type="ECO:0000313" key="1">
    <source>
        <dbReference type="EMBL" id="MFA9460558.1"/>
    </source>
</evidence>
<accession>A0ABV4TTA1</accession>
<dbReference type="SUPFAM" id="SSF52540">
    <property type="entry name" value="P-loop containing nucleoside triphosphate hydrolases"/>
    <property type="match status" value="1"/>
</dbReference>
<protein>
    <submittedName>
        <fullName evidence="1">Sulfotransferase</fullName>
    </submittedName>
</protein>
<dbReference type="Pfam" id="PF13469">
    <property type="entry name" value="Sulfotransfer_3"/>
    <property type="match status" value="1"/>
</dbReference>
<evidence type="ECO:0000313" key="2">
    <source>
        <dbReference type="Proteomes" id="UP001575181"/>
    </source>
</evidence>
<dbReference type="Gene3D" id="3.40.50.300">
    <property type="entry name" value="P-loop containing nucleotide triphosphate hydrolases"/>
    <property type="match status" value="1"/>
</dbReference>
<dbReference type="InterPro" id="IPR027417">
    <property type="entry name" value="P-loop_NTPase"/>
</dbReference>
<organism evidence="1 2">
    <name type="scientific">Thiohalorhabdus methylotrophus</name>
    <dbReference type="NCBI Taxonomy" id="3242694"/>
    <lineage>
        <taxon>Bacteria</taxon>
        <taxon>Pseudomonadati</taxon>
        <taxon>Pseudomonadota</taxon>
        <taxon>Gammaproteobacteria</taxon>
        <taxon>Thiohalorhabdales</taxon>
        <taxon>Thiohalorhabdaceae</taxon>
        <taxon>Thiohalorhabdus</taxon>
    </lineage>
</organism>
<reference evidence="1 2" key="1">
    <citation type="submission" date="2024-08" db="EMBL/GenBank/DDBJ databases">
        <title>Whole-genome sequencing of halo(alkali)philic microorganisms from hypersaline lakes.</title>
        <authorList>
            <person name="Sorokin D.Y."/>
            <person name="Merkel A.Y."/>
            <person name="Messina E."/>
            <person name="Yakimov M."/>
        </authorList>
    </citation>
    <scope>NUCLEOTIDE SEQUENCE [LARGE SCALE GENOMIC DNA]</scope>
    <source>
        <strain evidence="1 2">Cl-TMA</strain>
    </source>
</reference>
<comment type="caution">
    <text evidence="1">The sequence shown here is derived from an EMBL/GenBank/DDBJ whole genome shotgun (WGS) entry which is preliminary data.</text>
</comment>
<dbReference type="RefSeq" id="WP_373655341.1">
    <property type="nucleotide sequence ID" value="NZ_JBGUAW010000004.1"/>
</dbReference>
<name>A0ABV4TTA1_9GAMM</name>
<sequence>MLPSRPIIVIGMHRSGTSMLAGLLRKAGVYIGRNLGKNEEALYFRTLNRWLLAQAGGSWTHPQPIHELLEDEPSRQLAREYLKASLQGPRSLGYWGATGILPFQPAGKRLWGWKDPRSTFTLPLWLDLFPEARVIHMERHGVDIAESLAVRRARSQKRTQEHFRRRRFLYRFVSKKTDLLDTPRLASRERAFELWEEYLAEGRAQMASLGVQGLSLVYESFLQDPVREFARVAEFCGLEAGEDRIRAITGHLDPERAFAYRSSPELRAFAEARSDRLQAFGYAP</sequence>
<keyword evidence="2" id="KW-1185">Reference proteome</keyword>
<dbReference type="Proteomes" id="UP001575181">
    <property type="component" value="Unassembled WGS sequence"/>
</dbReference>
<proteinExistence type="predicted"/>
<dbReference type="EMBL" id="JBGUAW010000004">
    <property type="protein sequence ID" value="MFA9460558.1"/>
    <property type="molecule type" value="Genomic_DNA"/>
</dbReference>